<keyword evidence="2 9" id="KW-0678">Repressor</keyword>
<dbReference type="HAMAP" id="MF_01318_B">
    <property type="entry name" value="Ribosomal_uL1_B"/>
    <property type="match status" value="1"/>
</dbReference>
<evidence type="ECO:0000256" key="5">
    <source>
        <dbReference type="ARBA" id="ARBA00022884"/>
    </source>
</evidence>
<comment type="function">
    <text evidence="9">Protein L1 is also a translational repressor protein, it controls the translation of the L11 operon by binding to its mRNA.</text>
</comment>
<keyword evidence="4 9" id="KW-0810">Translation regulation</keyword>
<gene>
    <name evidence="9 12" type="primary">rplA</name>
    <name evidence="12" type="ORF">HMPREF0549_0674</name>
</gene>
<evidence type="ECO:0000256" key="1">
    <source>
        <dbReference type="ARBA" id="ARBA00010531"/>
    </source>
</evidence>
<sequence length="247" mass="26455">MGGINSARPHLQGGKHKMAKNRGKKYQDALKKVDSKKKYAVNDAVQLVKDIDFANFDSTVEVAFKLNVDTKQADQQLRGAVVLPNGTGKDQTVIVFAKGDNAKAAKDAGADFVGDTDLAGKIQDGWLDFDVAIATPDMMPVVGRLGRILGPKGLMPNPKTGTVTMDVAKAVEESKAGKVTYRTDRDGNVAVPFGKASFDTDKLVENLKTIEDIVMKARPASVRGTYVQHASIASTFGPSVTLDLESF</sequence>
<evidence type="ECO:0000256" key="7">
    <source>
        <dbReference type="ARBA" id="ARBA00023274"/>
    </source>
</evidence>
<keyword evidence="9" id="KW-0820">tRNA-binding</keyword>
<dbReference type="InterPro" id="IPR023673">
    <property type="entry name" value="Ribosomal_uL1_CS"/>
</dbReference>
<dbReference type="FunFam" id="3.40.50.790:FF:000001">
    <property type="entry name" value="50S ribosomal protein L1"/>
    <property type="match status" value="1"/>
</dbReference>
<evidence type="ECO:0000313" key="12">
    <source>
        <dbReference type="EMBL" id="EEJ40871.1"/>
    </source>
</evidence>
<evidence type="ECO:0000256" key="2">
    <source>
        <dbReference type="ARBA" id="ARBA00022491"/>
    </source>
</evidence>
<evidence type="ECO:0000256" key="6">
    <source>
        <dbReference type="ARBA" id="ARBA00022980"/>
    </source>
</evidence>
<evidence type="ECO:0000313" key="13">
    <source>
        <dbReference type="Proteomes" id="UP000004483"/>
    </source>
</evidence>
<protein>
    <recommendedName>
        <fullName evidence="8 9">Large ribosomal subunit protein uL1</fullName>
    </recommendedName>
</protein>
<dbReference type="Gene3D" id="3.30.190.20">
    <property type="match status" value="1"/>
</dbReference>
<dbReference type="InterPro" id="IPR005878">
    <property type="entry name" value="Ribosom_uL1_bac-type"/>
</dbReference>
<evidence type="ECO:0000256" key="4">
    <source>
        <dbReference type="ARBA" id="ARBA00022845"/>
    </source>
</evidence>
<feature type="region of interest" description="Disordered" evidence="11">
    <location>
        <begin position="1"/>
        <end position="27"/>
    </location>
</feature>
<evidence type="ECO:0000256" key="8">
    <source>
        <dbReference type="ARBA" id="ARBA00035241"/>
    </source>
</evidence>
<dbReference type="eggNOG" id="COG0081">
    <property type="taxonomic scope" value="Bacteria"/>
</dbReference>
<dbReference type="SUPFAM" id="SSF56808">
    <property type="entry name" value="Ribosomal protein L1"/>
    <property type="match status" value="1"/>
</dbReference>
<comment type="similarity">
    <text evidence="1 9 10">Belongs to the universal ribosomal protein uL1 family.</text>
</comment>
<keyword evidence="3 9" id="KW-0699">rRNA-binding</keyword>
<dbReference type="GO" id="GO:0003735">
    <property type="term" value="F:structural constituent of ribosome"/>
    <property type="evidence" value="ECO:0007669"/>
    <property type="project" value="InterPro"/>
</dbReference>
<dbReference type="GO" id="GO:0019843">
    <property type="term" value="F:rRNA binding"/>
    <property type="evidence" value="ECO:0007669"/>
    <property type="project" value="UniProtKB-UniRule"/>
</dbReference>
<comment type="function">
    <text evidence="9">Binds directly to 23S rRNA. The L1 stalk is quite mobile in the ribosome, and is involved in E site tRNA release.</text>
</comment>
<dbReference type="EMBL" id="ACGV01000115">
    <property type="protein sequence ID" value="EEJ40871.1"/>
    <property type="molecule type" value="Genomic_DNA"/>
</dbReference>
<feature type="compositionally biased region" description="Basic residues" evidence="11">
    <location>
        <begin position="13"/>
        <end position="24"/>
    </location>
</feature>
<evidence type="ECO:0000256" key="3">
    <source>
        <dbReference type="ARBA" id="ARBA00022730"/>
    </source>
</evidence>
<reference evidence="12 13" key="1">
    <citation type="submission" date="2009-01" db="EMBL/GenBank/DDBJ databases">
        <authorList>
            <person name="Qin X."/>
            <person name="Bachman B."/>
            <person name="Battles P."/>
            <person name="Bell A."/>
            <person name="Bess C."/>
            <person name="Bickham C."/>
            <person name="Chaboub L."/>
            <person name="Chen D."/>
            <person name="Coyle M."/>
            <person name="Deiros D.R."/>
            <person name="Dinh H."/>
            <person name="Forbes L."/>
            <person name="Fowler G."/>
            <person name="Francisco L."/>
            <person name="Fu Q."/>
            <person name="Gubbala S."/>
            <person name="Hale W."/>
            <person name="Han Y."/>
            <person name="Hemphill L."/>
            <person name="Highlander S.K."/>
            <person name="Hirani K."/>
            <person name="Hogues M."/>
            <person name="Jackson L."/>
            <person name="Jakkamsetti A."/>
            <person name="Javaid M."/>
            <person name="Jiang H."/>
            <person name="Korchina V."/>
            <person name="Kovar C."/>
            <person name="Lara F."/>
            <person name="Lee S."/>
            <person name="Mata R."/>
            <person name="Mathew T."/>
            <person name="Moen C."/>
            <person name="Morales K."/>
            <person name="Munidasa M."/>
            <person name="Nazareth L."/>
            <person name="Ngo R."/>
            <person name="Nguyen L."/>
            <person name="Okwuonu G."/>
            <person name="Ongeri F."/>
            <person name="Patil S."/>
            <person name="Petrosino J."/>
            <person name="Pham C."/>
            <person name="Pham P."/>
            <person name="Pu L.-L."/>
            <person name="Puazo M."/>
            <person name="Raj R."/>
            <person name="Reid J."/>
            <person name="Rouhana J."/>
            <person name="Saada N."/>
            <person name="Shang Y."/>
            <person name="Simmons D."/>
            <person name="Thornton R."/>
            <person name="Warren J."/>
            <person name="Weissenberger G."/>
            <person name="Zhang J."/>
            <person name="Zhang L."/>
            <person name="Zhou C."/>
            <person name="Zhu D."/>
            <person name="Muzny D."/>
            <person name="Worley K."/>
            <person name="Gibbs R."/>
        </authorList>
    </citation>
    <scope>NUCLEOTIDE SEQUENCE [LARGE SCALE GENOMIC DNA]</scope>
    <source>
        <strain evidence="12 13">ATCC 49540</strain>
    </source>
</reference>
<proteinExistence type="inferred from homology"/>
<comment type="subunit">
    <text evidence="9">Part of the 50S ribosomal subunit.</text>
</comment>
<dbReference type="GO" id="GO:0006417">
    <property type="term" value="P:regulation of translation"/>
    <property type="evidence" value="ECO:0007669"/>
    <property type="project" value="UniProtKB-KW"/>
</dbReference>
<dbReference type="InterPro" id="IPR002143">
    <property type="entry name" value="Ribosomal_uL1"/>
</dbReference>
<evidence type="ECO:0000256" key="9">
    <source>
        <dbReference type="HAMAP-Rule" id="MF_01318"/>
    </source>
</evidence>
<dbReference type="AlphaFoldDB" id="C2ET88"/>
<dbReference type="InterPro" id="IPR028364">
    <property type="entry name" value="Ribosomal_uL1/biogenesis"/>
</dbReference>
<dbReference type="InterPro" id="IPR016095">
    <property type="entry name" value="Ribosomal_uL1_3-a/b-sand"/>
</dbReference>
<evidence type="ECO:0000256" key="11">
    <source>
        <dbReference type="SAM" id="MobiDB-lite"/>
    </source>
</evidence>
<dbReference type="HOGENOM" id="CLU_062853_0_0_9"/>
<dbReference type="NCBIfam" id="TIGR01169">
    <property type="entry name" value="rplA_bact"/>
    <property type="match status" value="1"/>
</dbReference>
<organism evidence="12 13">
    <name type="scientific">Limosilactobacillus vaginalis DSM 5837 = ATCC 49540</name>
    <dbReference type="NCBI Taxonomy" id="1423814"/>
    <lineage>
        <taxon>Bacteria</taxon>
        <taxon>Bacillati</taxon>
        <taxon>Bacillota</taxon>
        <taxon>Bacilli</taxon>
        <taxon>Lactobacillales</taxon>
        <taxon>Lactobacillaceae</taxon>
        <taxon>Limosilactobacillus</taxon>
    </lineage>
</organism>
<dbReference type="GO" id="GO:0015934">
    <property type="term" value="C:large ribosomal subunit"/>
    <property type="evidence" value="ECO:0007669"/>
    <property type="project" value="InterPro"/>
</dbReference>
<dbReference type="GO" id="GO:0006412">
    <property type="term" value="P:translation"/>
    <property type="evidence" value="ECO:0007669"/>
    <property type="project" value="UniProtKB-UniRule"/>
</dbReference>
<name>C2ET88_9LACO</name>
<dbReference type="PANTHER" id="PTHR36427">
    <property type="entry name" value="54S RIBOSOMAL PROTEIN L1, MITOCHONDRIAL"/>
    <property type="match status" value="1"/>
</dbReference>
<comment type="caution">
    <text evidence="12">The sequence shown here is derived from an EMBL/GenBank/DDBJ whole genome shotgun (WGS) entry which is preliminary data.</text>
</comment>
<accession>C2ET88</accession>
<keyword evidence="7 9" id="KW-0687">Ribonucleoprotein</keyword>
<dbReference type="PROSITE" id="PS01199">
    <property type="entry name" value="RIBOSOMAL_L1"/>
    <property type="match status" value="1"/>
</dbReference>
<dbReference type="Gene3D" id="3.40.50.790">
    <property type="match status" value="1"/>
</dbReference>
<dbReference type="PANTHER" id="PTHR36427:SF3">
    <property type="entry name" value="LARGE RIBOSOMAL SUBUNIT PROTEIN UL1M"/>
    <property type="match status" value="1"/>
</dbReference>
<evidence type="ECO:0000256" key="10">
    <source>
        <dbReference type="RuleBase" id="RU000659"/>
    </source>
</evidence>
<dbReference type="InterPro" id="IPR023674">
    <property type="entry name" value="Ribosomal_uL1-like"/>
</dbReference>
<dbReference type="STRING" id="1423814.HMPREF0549_0674"/>
<dbReference type="PIRSF" id="PIRSF002155">
    <property type="entry name" value="Ribosomal_L1"/>
    <property type="match status" value="1"/>
</dbReference>
<dbReference type="Pfam" id="PF00687">
    <property type="entry name" value="Ribosomal_L1"/>
    <property type="match status" value="1"/>
</dbReference>
<dbReference type="Proteomes" id="UP000004483">
    <property type="component" value="Unassembled WGS sequence"/>
</dbReference>
<keyword evidence="6 9" id="KW-0689">Ribosomal protein</keyword>
<dbReference type="GO" id="GO:0000049">
    <property type="term" value="F:tRNA binding"/>
    <property type="evidence" value="ECO:0007669"/>
    <property type="project" value="UniProtKB-KW"/>
</dbReference>
<dbReference type="CDD" id="cd00403">
    <property type="entry name" value="Ribosomal_L1"/>
    <property type="match status" value="1"/>
</dbReference>
<keyword evidence="5 9" id="KW-0694">RNA-binding</keyword>